<sequence>MKSLQSLGKLTTKLNPLSSTKQSMGLKAPIPKEQMSAEELGEKKFIKNEKYYVEGGPQYYIAKLLNQKGPLNKNQIWFEYQRDQEAVKNNIIPSRTYLKEKILTQMVRQGKLKALGFDKEQETELGYQLNPSKAFANLHPDLLLKLRPLPNIPRLQSNDVLYRKSILDAESQDQKK</sequence>
<proteinExistence type="predicted"/>
<reference evidence="3" key="1">
    <citation type="journal article" date="2006" name="PLoS Biol.">
        <title>Macronuclear genome sequence of the ciliate Tetrahymena thermophila, a model eukaryote.</title>
        <authorList>
            <person name="Eisen J.A."/>
            <person name="Coyne R.S."/>
            <person name="Wu M."/>
            <person name="Wu D."/>
            <person name="Thiagarajan M."/>
            <person name="Wortman J.R."/>
            <person name="Badger J.H."/>
            <person name="Ren Q."/>
            <person name="Amedeo P."/>
            <person name="Jones K.M."/>
            <person name="Tallon L.J."/>
            <person name="Delcher A.L."/>
            <person name="Salzberg S.L."/>
            <person name="Silva J.C."/>
            <person name="Haas B.J."/>
            <person name="Majoros W.H."/>
            <person name="Farzad M."/>
            <person name="Carlton J.M."/>
            <person name="Smith R.K. Jr."/>
            <person name="Garg J."/>
            <person name="Pearlman R.E."/>
            <person name="Karrer K.M."/>
            <person name="Sun L."/>
            <person name="Manning G."/>
            <person name="Elde N.C."/>
            <person name="Turkewitz A.P."/>
            <person name="Asai D.J."/>
            <person name="Wilkes D.E."/>
            <person name="Wang Y."/>
            <person name="Cai H."/>
            <person name="Collins K."/>
            <person name="Stewart B.A."/>
            <person name="Lee S.R."/>
            <person name="Wilamowska K."/>
            <person name="Weinberg Z."/>
            <person name="Ruzzo W.L."/>
            <person name="Wloga D."/>
            <person name="Gaertig J."/>
            <person name="Frankel J."/>
            <person name="Tsao C.-C."/>
            <person name="Gorovsky M.A."/>
            <person name="Keeling P.J."/>
            <person name="Waller R.F."/>
            <person name="Patron N.J."/>
            <person name="Cherry J.M."/>
            <person name="Stover N.A."/>
            <person name="Krieger C.J."/>
            <person name="del Toro C."/>
            <person name="Ryder H.F."/>
            <person name="Williamson S.C."/>
            <person name="Barbeau R.A."/>
            <person name="Hamilton E.P."/>
            <person name="Orias E."/>
        </authorList>
    </citation>
    <scope>NUCLEOTIDE SEQUENCE [LARGE SCALE GENOMIC DNA]</scope>
    <source>
        <strain evidence="3">SB210</strain>
    </source>
</reference>
<dbReference type="RefSeq" id="XP_001023284.1">
    <property type="nucleotide sequence ID" value="XM_001023284.3"/>
</dbReference>
<evidence type="ECO:0000256" key="1">
    <source>
        <dbReference type="SAM" id="MobiDB-lite"/>
    </source>
</evidence>
<accession>I7M9Y3</accession>
<dbReference type="OMA" id="GWRLNSE"/>
<evidence type="ECO:0000313" key="2">
    <source>
        <dbReference type="EMBL" id="EAS03039.1"/>
    </source>
</evidence>
<keyword evidence="3" id="KW-1185">Reference proteome</keyword>
<gene>
    <name evidence="2" type="ORF">TTHERM_00444220</name>
</gene>
<dbReference type="Proteomes" id="UP000009168">
    <property type="component" value="Unassembled WGS sequence"/>
</dbReference>
<dbReference type="GeneID" id="7826919"/>
<dbReference type="InParanoid" id="I7M9Y3"/>
<name>I7M9Y3_TETTS</name>
<protein>
    <submittedName>
        <fullName evidence="2">Uncharacterized protein</fullName>
    </submittedName>
</protein>
<dbReference type="OrthoDB" id="309674at2759"/>
<organism evidence="2 3">
    <name type="scientific">Tetrahymena thermophila (strain SB210)</name>
    <dbReference type="NCBI Taxonomy" id="312017"/>
    <lineage>
        <taxon>Eukaryota</taxon>
        <taxon>Sar</taxon>
        <taxon>Alveolata</taxon>
        <taxon>Ciliophora</taxon>
        <taxon>Intramacronucleata</taxon>
        <taxon>Oligohymenophorea</taxon>
        <taxon>Hymenostomatida</taxon>
        <taxon>Tetrahymenina</taxon>
        <taxon>Tetrahymenidae</taxon>
        <taxon>Tetrahymena</taxon>
    </lineage>
</organism>
<dbReference type="HOGENOM" id="CLU_1528212_0_0_1"/>
<dbReference type="AlphaFoldDB" id="I7M9Y3"/>
<feature type="compositionally biased region" description="Polar residues" evidence="1">
    <location>
        <begin position="1"/>
        <end position="23"/>
    </location>
</feature>
<evidence type="ECO:0000313" key="3">
    <source>
        <dbReference type="Proteomes" id="UP000009168"/>
    </source>
</evidence>
<dbReference type="KEGG" id="tet:TTHERM_00444220"/>
<feature type="region of interest" description="Disordered" evidence="1">
    <location>
        <begin position="1"/>
        <end position="32"/>
    </location>
</feature>
<dbReference type="EMBL" id="GG662504">
    <property type="protein sequence ID" value="EAS03039.1"/>
    <property type="molecule type" value="Genomic_DNA"/>
</dbReference>